<evidence type="ECO:0000313" key="2">
    <source>
        <dbReference type="Proteomes" id="UP000286415"/>
    </source>
</evidence>
<evidence type="ECO:0000313" key="1">
    <source>
        <dbReference type="EMBL" id="KAG5446652.1"/>
    </source>
</evidence>
<dbReference type="AlphaFoldDB" id="A0A8T1MCM9"/>
<keyword evidence="2" id="KW-1185">Reference proteome</keyword>
<dbReference type="Proteomes" id="UP000286415">
    <property type="component" value="Unassembled WGS sequence"/>
</dbReference>
<dbReference type="PANTHER" id="PTHR28498:SF1">
    <property type="entry name" value="ZINC FINGER SWIM DOMAIN-CONTAINING PROTEIN 7"/>
    <property type="match status" value="1"/>
</dbReference>
<protein>
    <submittedName>
        <fullName evidence="1">Zinc finger SWIM domain-containing protein 7</fullName>
    </submittedName>
</protein>
<dbReference type="GO" id="GO:0097196">
    <property type="term" value="C:Shu complex"/>
    <property type="evidence" value="ECO:0007669"/>
    <property type="project" value="TreeGrafter"/>
</dbReference>
<dbReference type="OrthoDB" id="337581at2759"/>
<organism evidence="1 2">
    <name type="scientific">Clonorchis sinensis</name>
    <name type="common">Chinese liver fluke</name>
    <dbReference type="NCBI Taxonomy" id="79923"/>
    <lineage>
        <taxon>Eukaryota</taxon>
        <taxon>Metazoa</taxon>
        <taxon>Spiralia</taxon>
        <taxon>Lophotrochozoa</taxon>
        <taxon>Platyhelminthes</taxon>
        <taxon>Trematoda</taxon>
        <taxon>Digenea</taxon>
        <taxon>Opisthorchiida</taxon>
        <taxon>Opisthorchiata</taxon>
        <taxon>Opisthorchiidae</taxon>
        <taxon>Clonorchis</taxon>
    </lineage>
</organism>
<sequence length="150" mass="16969">MVVVMVPRCLAENLRNRLEHIGSVLSDDILLLIHDIFGAVSFPAVTYFERGSLTLEQSPSGRYLCKLEPHHGAPQYCSYHAHYCPCISLFVGNKMLNLDARCQLWCEHLLAILLMRSLNRHRSIQVDDDKLAHSVELMYAKSSIPTSDST</sequence>
<accession>A0A8T1MCM9</accession>
<reference evidence="1 2" key="2">
    <citation type="journal article" date="2021" name="Genomics">
        <title>High-quality reference genome for Clonorchis sinensis.</title>
        <authorList>
            <person name="Young N.D."/>
            <person name="Stroehlein A.J."/>
            <person name="Kinkar L."/>
            <person name="Wang T."/>
            <person name="Sohn W.M."/>
            <person name="Chang B.C.H."/>
            <person name="Kaur P."/>
            <person name="Weisz D."/>
            <person name="Dudchenko O."/>
            <person name="Aiden E.L."/>
            <person name="Korhonen P.K."/>
            <person name="Gasser R.B."/>
        </authorList>
    </citation>
    <scope>NUCLEOTIDE SEQUENCE [LARGE SCALE GENOMIC DNA]</scope>
    <source>
        <strain evidence="1">Cs-k2</strain>
    </source>
</reference>
<name>A0A8T1MCM9_CLOSI</name>
<proteinExistence type="predicted"/>
<dbReference type="EMBL" id="NIRI02000056">
    <property type="protein sequence ID" value="KAG5446652.1"/>
    <property type="molecule type" value="Genomic_DNA"/>
</dbReference>
<reference evidence="1 2" key="1">
    <citation type="journal article" date="2018" name="Biotechnol. Adv.">
        <title>Improved genomic resources and new bioinformatic workflow for the carcinogenic parasite Clonorchis sinensis: Biotechnological implications.</title>
        <authorList>
            <person name="Wang D."/>
            <person name="Korhonen P.K."/>
            <person name="Gasser R.B."/>
            <person name="Young N.D."/>
        </authorList>
    </citation>
    <scope>NUCLEOTIDE SEQUENCE [LARGE SCALE GENOMIC DNA]</scope>
    <source>
        <strain evidence="1">Cs-k2</strain>
    </source>
</reference>
<gene>
    <name evidence="1" type="ORF">CSKR_108310</name>
</gene>
<dbReference type="PANTHER" id="PTHR28498">
    <property type="entry name" value="ZINC FINGER SWIM DOMAIN-CONTAINING PROTEIN 7"/>
    <property type="match status" value="1"/>
</dbReference>
<dbReference type="GO" id="GO:0000724">
    <property type="term" value="P:double-strand break repair via homologous recombination"/>
    <property type="evidence" value="ECO:0007669"/>
    <property type="project" value="TreeGrafter"/>
</dbReference>
<comment type="caution">
    <text evidence="1">The sequence shown here is derived from an EMBL/GenBank/DDBJ whole genome shotgun (WGS) entry which is preliminary data.</text>
</comment>